<gene>
    <name evidence="1" type="ORF">RBI02_07725</name>
</gene>
<name>A0AAE4T454_9EURY</name>
<accession>A0AAE4T454</accession>
<comment type="caution">
    <text evidence="1">The sequence shown here is derived from an EMBL/GenBank/DDBJ whole genome shotgun (WGS) entry which is preliminary data.</text>
</comment>
<organism evidence="1 2">
    <name type="scientific">Thermococcus waiotapuensis</name>
    <dbReference type="NCBI Taxonomy" id="90909"/>
    <lineage>
        <taxon>Archaea</taxon>
        <taxon>Methanobacteriati</taxon>
        <taxon>Methanobacteriota</taxon>
        <taxon>Thermococci</taxon>
        <taxon>Thermococcales</taxon>
        <taxon>Thermococcaceae</taxon>
        <taxon>Thermococcus</taxon>
    </lineage>
</organism>
<evidence type="ECO:0000313" key="2">
    <source>
        <dbReference type="Proteomes" id="UP001245683"/>
    </source>
</evidence>
<protein>
    <submittedName>
        <fullName evidence="1">Uncharacterized protein</fullName>
    </submittedName>
</protein>
<reference evidence="1 2" key="1">
    <citation type="submission" date="2023-08" db="EMBL/GenBank/DDBJ databases">
        <title>Draft genome sequence of Thermococcus waiotapuensis WT1T, a thermophilic sulphur-dependent archaeon from order Thermococcales.</title>
        <authorList>
            <person name="Manners S.H."/>
            <person name="Carere C.R."/>
            <person name="Dhami M.K."/>
            <person name="Dobson R.C.J."/>
            <person name="Stott M.B."/>
        </authorList>
    </citation>
    <scope>NUCLEOTIDE SEQUENCE [LARGE SCALE GENOMIC DNA]</scope>
    <source>
        <strain evidence="1 2">WT1</strain>
    </source>
</reference>
<sequence>MKKEIKALLEDAYSFGYFVGYKGHSEWVEWVRERKEELYRKAEELGVYDLVRNAYGRGREDGAKKRGEEINLGLIEKGKIELEKEKPRIEIPPQQESERFEAEFARFLQTTKFTLPPEFLDTLRHLEIPKMLKMGEI</sequence>
<dbReference type="RefSeq" id="WP_315342697.1">
    <property type="nucleotide sequence ID" value="NZ_JAVDZE010000004.1"/>
</dbReference>
<dbReference type="AlphaFoldDB" id="A0AAE4T454"/>
<keyword evidence="2" id="KW-1185">Reference proteome</keyword>
<dbReference type="Proteomes" id="UP001245683">
    <property type="component" value="Unassembled WGS sequence"/>
</dbReference>
<evidence type="ECO:0000313" key="1">
    <source>
        <dbReference type="EMBL" id="MDV3104421.1"/>
    </source>
</evidence>
<proteinExistence type="predicted"/>
<dbReference type="EMBL" id="JAVDZE010000004">
    <property type="protein sequence ID" value="MDV3104421.1"/>
    <property type="molecule type" value="Genomic_DNA"/>
</dbReference>